<gene>
    <name evidence="1" type="ORF">PAC_05836</name>
</gene>
<proteinExistence type="predicted"/>
<evidence type="ECO:0000313" key="1">
    <source>
        <dbReference type="EMBL" id="CZR55948.1"/>
    </source>
</evidence>
<dbReference type="Proteomes" id="UP000184330">
    <property type="component" value="Unassembled WGS sequence"/>
</dbReference>
<reference evidence="1 2" key="1">
    <citation type="submission" date="2016-03" db="EMBL/GenBank/DDBJ databases">
        <authorList>
            <person name="Ploux O."/>
        </authorList>
    </citation>
    <scope>NUCLEOTIDE SEQUENCE [LARGE SCALE GENOMIC DNA]</scope>
    <source>
        <strain evidence="1 2">UAMH 11012</strain>
    </source>
</reference>
<dbReference type="STRING" id="576137.A0A1L7WT36"/>
<name>A0A1L7WT36_9HELO</name>
<organism evidence="1 2">
    <name type="scientific">Phialocephala subalpina</name>
    <dbReference type="NCBI Taxonomy" id="576137"/>
    <lineage>
        <taxon>Eukaryota</taxon>
        <taxon>Fungi</taxon>
        <taxon>Dikarya</taxon>
        <taxon>Ascomycota</taxon>
        <taxon>Pezizomycotina</taxon>
        <taxon>Leotiomycetes</taxon>
        <taxon>Helotiales</taxon>
        <taxon>Mollisiaceae</taxon>
        <taxon>Phialocephala</taxon>
        <taxon>Phialocephala fortinii species complex</taxon>
    </lineage>
</organism>
<sequence length="220" mass="25826">MKFQAERNHYERVLREEGQWTDSVDFDIPPPDVRIDPTESQSTNSVCCWPSTGGLIVASRVHPVELEYIGIDRFHVNEFSSNQTEEDEFCMKLRRIGGKWWEDFFDHDWATGYKMRTLSVQEKEVLFLGWPDDGGVWILRFENPAKVRDRGWHIGIINNALTMEERCKAIEIAGGLYFKKPEDCEYVRPLLEGFGGHEPRGRKEEDEGWRDLGTFEEWDY</sequence>
<protein>
    <submittedName>
        <fullName evidence="1">Uncharacterized protein</fullName>
    </submittedName>
</protein>
<evidence type="ECO:0000313" key="2">
    <source>
        <dbReference type="Proteomes" id="UP000184330"/>
    </source>
</evidence>
<dbReference type="OrthoDB" id="4487429at2759"/>
<accession>A0A1L7WT36</accession>
<dbReference type="EMBL" id="FJOG01000007">
    <property type="protein sequence ID" value="CZR55948.1"/>
    <property type="molecule type" value="Genomic_DNA"/>
</dbReference>
<keyword evidence="2" id="KW-1185">Reference proteome</keyword>
<dbReference type="AlphaFoldDB" id="A0A1L7WT36"/>